<keyword evidence="4" id="KW-0378">Hydrolase</keyword>
<dbReference type="PANTHER" id="PTHR10061:SF0">
    <property type="entry name" value="S-FORMYLGLUTATHIONE HYDROLASE"/>
    <property type="match status" value="1"/>
</dbReference>
<evidence type="ECO:0000256" key="6">
    <source>
        <dbReference type="ARBA" id="ARBA00047590"/>
    </source>
</evidence>
<evidence type="ECO:0000256" key="2">
    <source>
        <dbReference type="ARBA" id="ARBA00012479"/>
    </source>
</evidence>
<evidence type="ECO:0000256" key="3">
    <source>
        <dbReference type="ARBA" id="ARBA00022487"/>
    </source>
</evidence>
<evidence type="ECO:0000313" key="8">
    <source>
        <dbReference type="Proteomes" id="UP000467488"/>
    </source>
</evidence>
<dbReference type="Gene3D" id="3.40.50.1820">
    <property type="entry name" value="alpha/beta hydrolase"/>
    <property type="match status" value="1"/>
</dbReference>
<gene>
    <name evidence="7" type="ORF">EIMP300_75820</name>
</gene>
<dbReference type="AlphaFoldDB" id="A0A8S0G0K0"/>
<name>A0A8S0G0K0_ECOLX</name>
<dbReference type="Proteomes" id="UP000467488">
    <property type="component" value="Chromosome"/>
</dbReference>
<evidence type="ECO:0000256" key="1">
    <source>
        <dbReference type="ARBA" id="ARBA00005622"/>
    </source>
</evidence>
<dbReference type="GO" id="GO:0018738">
    <property type="term" value="F:S-formylglutathione hydrolase activity"/>
    <property type="evidence" value="ECO:0007669"/>
    <property type="project" value="UniProtKB-EC"/>
</dbReference>
<dbReference type="InterPro" id="IPR029058">
    <property type="entry name" value="AB_hydrolase_fold"/>
</dbReference>
<evidence type="ECO:0000256" key="5">
    <source>
        <dbReference type="ARBA" id="ARBA00040916"/>
    </source>
</evidence>
<dbReference type="GO" id="GO:0046294">
    <property type="term" value="P:formaldehyde catabolic process"/>
    <property type="evidence" value="ECO:0007669"/>
    <property type="project" value="InterPro"/>
</dbReference>
<dbReference type="SUPFAM" id="SSF53474">
    <property type="entry name" value="alpha/beta-Hydrolases"/>
    <property type="match status" value="1"/>
</dbReference>
<evidence type="ECO:0000256" key="4">
    <source>
        <dbReference type="ARBA" id="ARBA00022801"/>
    </source>
</evidence>
<keyword evidence="3" id="KW-0719">Serine esterase</keyword>
<dbReference type="EMBL" id="AP022360">
    <property type="protein sequence ID" value="BBU86182.1"/>
    <property type="molecule type" value="Genomic_DNA"/>
</dbReference>
<comment type="catalytic activity">
    <reaction evidence="6">
        <text>S-formylglutathione + H2O = formate + glutathione + H(+)</text>
        <dbReference type="Rhea" id="RHEA:14961"/>
        <dbReference type="ChEBI" id="CHEBI:15377"/>
        <dbReference type="ChEBI" id="CHEBI:15378"/>
        <dbReference type="ChEBI" id="CHEBI:15740"/>
        <dbReference type="ChEBI" id="CHEBI:57688"/>
        <dbReference type="ChEBI" id="CHEBI:57925"/>
        <dbReference type="EC" id="3.1.2.12"/>
    </reaction>
</comment>
<sequence>MRCEMNVGVYLPPKAENEKLPVLYWLSGLTCNEQNFITKSGMQRYAAEHNIIVVAPDTSPRGSHVADADRYDLGQGAGFYLNATQAPWNEHYKMYDYIRNELPNLVMHHFPATARKSIAGHSMGGLGALVLALRNPDEYVSVSAFSPIVSPSQVPWGQQAFAAYLGEN</sequence>
<dbReference type="InterPro" id="IPR000801">
    <property type="entry name" value="Esterase-like"/>
</dbReference>
<protein>
    <recommendedName>
        <fullName evidence="5">S-formylglutathione hydrolase FrmB</fullName>
        <ecNumber evidence="2">3.1.2.12</ecNumber>
    </recommendedName>
</protein>
<dbReference type="GO" id="GO:0005829">
    <property type="term" value="C:cytosol"/>
    <property type="evidence" value="ECO:0007669"/>
    <property type="project" value="TreeGrafter"/>
</dbReference>
<dbReference type="Pfam" id="PF00756">
    <property type="entry name" value="Esterase"/>
    <property type="match status" value="1"/>
</dbReference>
<dbReference type="EC" id="3.1.2.12" evidence="2"/>
<reference evidence="7 8" key="1">
    <citation type="submission" date="2020-01" db="EMBL/GenBank/DDBJ databases">
        <title>Dynamics of blaIMP-6 dissemination in carbapenem resistant Enterobacteriacea isolated from regional surveillance in Osaka, Japan.</title>
        <authorList>
            <person name="Abe R."/>
            <person name="Akeda Y."/>
            <person name="Sugawara Y."/>
            <person name="Yamamoto N."/>
            <person name="Tomono K."/>
            <person name="Takeuchi D."/>
            <person name="Kawahara R."/>
            <person name="Hamada S."/>
        </authorList>
    </citation>
    <scope>NUCLEOTIDE SEQUENCE [LARGE SCALE GENOMIC DNA]</scope>
    <source>
        <strain evidence="7 8">E300</strain>
    </source>
</reference>
<proteinExistence type="inferred from homology"/>
<accession>A0A8S0G0K0</accession>
<dbReference type="InterPro" id="IPR014186">
    <property type="entry name" value="S-formylglutathione_hydrol"/>
</dbReference>
<evidence type="ECO:0000313" key="7">
    <source>
        <dbReference type="EMBL" id="BBU86182.1"/>
    </source>
</evidence>
<organism evidence="7 8">
    <name type="scientific">Escherichia coli</name>
    <dbReference type="NCBI Taxonomy" id="562"/>
    <lineage>
        <taxon>Bacteria</taxon>
        <taxon>Pseudomonadati</taxon>
        <taxon>Pseudomonadota</taxon>
        <taxon>Gammaproteobacteria</taxon>
        <taxon>Enterobacterales</taxon>
        <taxon>Enterobacteriaceae</taxon>
        <taxon>Escherichia</taxon>
    </lineage>
</organism>
<dbReference type="PANTHER" id="PTHR10061">
    <property type="entry name" value="S-FORMYLGLUTATHIONE HYDROLASE"/>
    <property type="match status" value="1"/>
</dbReference>
<comment type="similarity">
    <text evidence="1">Belongs to the esterase D family.</text>
</comment>
<dbReference type="GO" id="GO:0052689">
    <property type="term" value="F:carboxylic ester hydrolase activity"/>
    <property type="evidence" value="ECO:0007669"/>
    <property type="project" value="UniProtKB-KW"/>
</dbReference>